<evidence type="ECO:0000313" key="1">
    <source>
        <dbReference type="EMBL" id="GBM13122.1"/>
    </source>
</evidence>
<accession>A0A4Y2D8J0</accession>
<comment type="caution">
    <text evidence="1">The sequence shown here is derived from an EMBL/GenBank/DDBJ whole genome shotgun (WGS) entry which is preliminary data.</text>
</comment>
<organism evidence="1 2">
    <name type="scientific">Araneus ventricosus</name>
    <name type="common">Orbweaver spider</name>
    <name type="synonym">Epeira ventricosa</name>
    <dbReference type="NCBI Taxonomy" id="182803"/>
    <lineage>
        <taxon>Eukaryota</taxon>
        <taxon>Metazoa</taxon>
        <taxon>Ecdysozoa</taxon>
        <taxon>Arthropoda</taxon>
        <taxon>Chelicerata</taxon>
        <taxon>Arachnida</taxon>
        <taxon>Araneae</taxon>
        <taxon>Araneomorphae</taxon>
        <taxon>Entelegynae</taxon>
        <taxon>Araneoidea</taxon>
        <taxon>Araneidae</taxon>
        <taxon>Araneus</taxon>
    </lineage>
</organism>
<dbReference type="AlphaFoldDB" id="A0A4Y2D8J0"/>
<protein>
    <submittedName>
        <fullName evidence="1">Uncharacterized protein</fullName>
    </submittedName>
</protein>
<keyword evidence="2" id="KW-1185">Reference proteome</keyword>
<evidence type="ECO:0000313" key="2">
    <source>
        <dbReference type="Proteomes" id="UP000499080"/>
    </source>
</evidence>
<reference evidence="1 2" key="1">
    <citation type="journal article" date="2019" name="Sci. Rep.">
        <title>Orb-weaving spider Araneus ventricosus genome elucidates the spidroin gene catalogue.</title>
        <authorList>
            <person name="Kono N."/>
            <person name="Nakamura H."/>
            <person name="Ohtoshi R."/>
            <person name="Moran D.A.P."/>
            <person name="Shinohara A."/>
            <person name="Yoshida Y."/>
            <person name="Fujiwara M."/>
            <person name="Mori M."/>
            <person name="Tomita M."/>
            <person name="Arakawa K."/>
        </authorList>
    </citation>
    <scope>NUCLEOTIDE SEQUENCE [LARGE SCALE GENOMIC DNA]</scope>
</reference>
<proteinExistence type="predicted"/>
<sequence length="135" mass="15354">MHRPILPSQGNLENIANNMGSVPRPFPFNAGKVKELRGVALNNMLLEIASVLERGAGVDTLSFLSVMRPSEFRRSPFPILFTVLEMTEAVFVEMHKLPVLLLREIMDYSDMHLCGKTKRFEGKYKMHFLKFSGEV</sequence>
<dbReference type="EMBL" id="BGPR01000323">
    <property type="protein sequence ID" value="GBM13122.1"/>
    <property type="molecule type" value="Genomic_DNA"/>
</dbReference>
<name>A0A4Y2D8J0_ARAVE</name>
<gene>
    <name evidence="1" type="ORF">AVEN_64339_1</name>
</gene>
<dbReference type="Proteomes" id="UP000499080">
    <property type="component" value="Unassembled WGS sequence"/>
</dbReference>